<dbReference type="AlphaFoldDB" id="A0A7H0LIN7"/>
<proteinExistence type="predicted"/>
<reference evidence="1 2" key="1">
    <citation type="submission" date="2020-09" db="EMBL/GenBank/DDBJ databases">
        <title>Sphingomonas sp., a new species isolated from pork steak.</title>
        <authorList>
            <person name="Heidler von Heilborn D."/>
        </authorList>
    </citation>
    <scope>NUCLEOTIDE SEQUENCE [LARGE SCALE GENOMIC DNA]</scope>
    <source>
        <strain evidence="2">S8-3T</strain>
    </source>
</reference>
<evidence type="ECO:0000313" key="1">
    <source>
        <dbReference type="EMBL" id="QNQ09540.1"/>
    </source>
</evidence>
<dbReference type="Proteomes" id="UP000516148">
    <property type="component" value="Chromosome"/>
</dbReference>
<dbReference type="EMBL" id="CP061038">
    <property type="protein sequence ID" value="QNQ09540.1"/>
    <property type="molecule type" value="Genomic_DNA"/>
</dbReference>
<accession>A0A7H0LIN7</accession>
<dbReference type="RefSeq" id="WP_187761851.1">
    <property type="nucleotide sequence ID" value="NZ_CP061038.1"/>
</dbReference>
<name>A0A7H0LIN7_9SPHN</name>
<sequence>MGKPYADDLRARVVSALEHTSGYSALPMSGDHRPKLMAEATWISERLSAAPELTLIGVCGDWPIGYRGQLFDVRRTMEKLGLRLKKEFFTLASRAVSTLL</sequence>
<evidence type="ECO:0000313" key="2">
    <source>
        <dbReference type="Proteomes" id="UP000516148"/>
    </source>
</evidence>
<protein>
    <submittedName>
        <fullName evidence="1">Uncharacterized protein</fullName>
    </submittedName>
</protein>
<organism evidence="1 2">
    <name type="scientific">Sphingomonas alpina</name>
    <dbReference type="NCBI Taxonomy" id="653931"/>
    <lineage>
        <taxon>Bacteria</taxon>
        <taxon>Pseudomonadati</taxon>
        <taxon>Pseudomonadota</taxon>
        <taxon>Alphaproteobacteria</taxon>
        <taxon>Sphingomonadales</taxon>
        <taxon>Sphingomonadaceae</taxon>
        <taxon>Sphingomonas</taxon>
    </lineage>
</organism>
<gene>
    <name evidence="1" type="ORF">H3Z74_23410</name>
</gene>
<dbReference type="KEGG" id="spap:H3Z74_23410"/>
<keyword evidence="2" id="KW-1185">Reference proteome</keyword>